<feature type="compositionally biased region" description="Basic and acidic residues" evidence="1">
    <location>
        <begin position="77"/>
        <end position="91"/>
    </location>
</feature>
<feature type="region of interest" description="Disordered" evidence="1">
    <location>
        <begin position="53"/>
        <end position="115"/>
    </location>
</feature>
<name>A0A3N3ZST4_9MICC</name>
<gene>
    <name evidence="3" type="ORF">EDL96_05085</name>
</gene>
<feature type="transmembrane region" description="Helical" evidence="2">
    <location>
        <begin position="6"/>
        <end position="28"/>
    </location>
</feature>
<feature type="compositionally biased region" description="Polar residues" evidence="1">
    <location>
        <begin position="105"/>
        <end position="115"/>
    </location>
</feature>
<evidence type="ECO:0000313" key="3">
    <source>
        <dbReference type="EMBL" id="ROZ63731.1"/>
    </source>
</evidence>
<dbReference type="EMBL" id="RKMF01000005">
    <property type="protein sequence ID" value="ROZ63731.1"/>
    <property type="molecule type" value="Genomic_DNA"/>
</dbReference>
<evidence type="ECO:0000256" key="2">
    <source>
        <dbReference type="SAM" id="Phobius"/>
    </source>
</evidence>
<dbReference type="AlphaFoldDB" id="A0A3N3ZST4"/>
<organism evidence="3 4">
    <name type="scientific">Kocuria soli</name>
    <dbReference type="NCBI Taxonomy" id="2485125"/>
    <lineage>
        <taxon>Bacteria</taxon>
        <taxon>Bacillati</taxon>
        <taxon>Actinomycetota</taxon>
        <taxon>Actinomycetes</taxon>
        <taxon>Micrococcales</taxon>
        <taxon>Micrococcaceae</taxon>
        <taxon>Kocuria</taxon>
    </lineage>
</organism>
<accession>A0A3N3ZST4</accession>
<feature type="compositionally biased region" description="Basic residues" evidence="1">
    <location>
        <begin position="92"/>
        <end position="103"/>
    </location>
</feature>
<keyword evidence="2" id="KW-1133">Transmembrane helix</keyword>
<comment type="caution">
    <text evidence="3">The sequence shown here is derived from an EMBL/GenBank/DDBJ whole genome shotgun (WGS) entry which is preliminary data.</text>
</comment>
<keyword evidence="2" id="KW-0472">Membrane</keyword>
<protein>
    <submittedName>
        <fullName evidence="3">Uncharacterized protein</fullName>
    </submittedName>
</protein>
<evidence type="ECO:0000256" key="1">
    <source>
        <dbReference type="SAM" id="MobiDB-lite"/>
    </source>
</evidence>
<reference evidence="3 4" key="1">
    <citation type="submission" date="2018-10" db="EMBL/GenBank/DDBJ databases">
        <title>Kocuria sp. M5W7-7, whole genome shotgun sequence.</title>
        <authorList>
            <person name="Tuo L."/>
        </authorList>
    </citation>
    <scope>NUCLEOTIDE SEQUENCE [LARGE SCALE GENOMIC DNA]</scope>
    <source>
        <strain evidence="3 4">M5W7-7</strain>
    </source>
</reference>
<keyword evidence="2" id="KW-0812">Transmembrane</keyword>
<keyword evidence="4" id="KW-1185">Reference proteome</keyword>
<evidence type="ECO:0000313" key="4">
    <source>
        <dbReference type="Proteomes" id="UP000270616"/>
    </source>
</evidence>
<sequence>MAMSWWMWVLLWTVVVLLSAAFLSLLALRLWRQVSRALHDLGDFGDSINEQLEAATDGGGDLPPRPRRSDVYTPWPEARRQYRSGKQERRTARSQRRSARRRSLGQPQRVSDFSR</sequence>
<proteinExistence type="predicted"/>
<dbReference type="Proteomes" id="UP000270616">
    <property type="component" value="Unassembled WGS sequence"/>
</dbReference>